<accession>A0A5B7F4X4</accession>
<dbReference type="Proteomes" id="UP000324222">
    <property type="component" value="Unassembled WGS sequence"/>
</dbReference>
<protein>
    <submittedName>
        <fullName evidence="1">Uncharacterized protein</fullName>
    </submittedName>
</protein>
<dbReference type="AlphaFoldDB" id="A0A5B7F4X4"/>
<gene>
    <name evidence="1" type="ORF">E2C01_033994</name>
</gene>
<reference evidence="1 2" key="1">
    <citation type="submission" date="2019-05" db="EMBL/GenBank/DDBJ databases">
        <title>Another draft genome of Portunus trituberculatus and its Hox gene families provides insights of decapod evolution.</title>
        <authorList>
            <person name="Jeong J.-H."/>
            <person name="Song I."/>
            <person name="Kim S."/>
            <person name="Choi T."/>
            <person name="Kim D."/>
            <person name="Ryu S."/>
            <person name="Kim W."/>
        </authorList>
    </citation>
    <scope>NUCLEOTIDE SEQUENCE [LARGE SCALE GENOMIC DNA]</scope>
    <source>
        <tissue evidence="1">Muscle</tissue>
    </source>
</reference>
<comment type="caution">
    <text evidence="1">The sequence shown here is derived from an EMBL/GenBank/DDBJ whole genome shotgun (WGS) entry which is preliminary data.</text>
</comment>
<keyword evidence="2" id="KW-1185">Reference proteome</keyword>
<dbReference type="EMBL" id="VSRR010004690">
    <property type="protein sequence ID" value="MPC40436.1"/>
    <property type="molecule type" value="Genomic_DNA"/>
</dbReference>
<evidence type="ECO:0000313" key="1">
    <source>
        <dbReference type="EMBL" id="MPC40436.1"/>
    </source>
</evidence>
<name>A0A5B7F4X4_PORTR</name>
<sequence>MRKVLRISSQDRTRNNGLRLRNSGLGKKWEGTGSLPEWLMNGADSVVMEL</sequence>
<evidence type="ECO:0000313" key="2">
    <source>
        <dbReference type="Proteomes" id="UP000324222"/>
    </source>
</evidence>
<organism evidence="1 2">
    <name type="scientific">Portunus trituberculatus</name>
    <name type="common">Swimming crab</name>
    <name type="synonym">Neptunus trituberculatus</name>
    <dbReference type="NCBI Taxonomy" id="210409"/>
    <lineage>
        <taxon>Eukaryota</taxon>
        <taxon>Metazoa</taxon>
        <taxon>Ecdysozoa</taxon>
        <taxon>Arthropoda</taxon>
        <taxon>Crustacea</taxon>
        <taxon>Multicrustacea</taxon>
        <taxon>Malacostraca</taxon>
        <taxon>Eumalacostraca</taxon>
        <taxon>Eucarida</taxon>
        <taxon>Decapoda</taxon>
        <taxon>Pleocyemata</taxon>
        <taxon>Brachyura</taxon>
        <taxon>Eubrachyura</taxon>
        <taxon>Portunoidea</taxon>
        <taxon>Portunidae</taxon>
        <taxon>Portuninae</taxon>
        <taxon>Portunus</taxon>
    </lineage>
</organism>
<proteinExistence type="predicted"/>